<comment type="subunit">
    <text evidence="1">Heterotrimer of A, B and C subunits.</text>
</comment>
<dbReference type="NCBIfam" id="TIGR00135">
    <property type="entry name" value="gatC"/>
    <property type="match status" value="1"/>
</dbReference>
<evidence type="ECO:0000256" key="1">
    <source>
        <dbReference type="HAMAP-Rule" id="MF_00122"/>
    </source>
</evidence>
<comment type="catalytic activity">
    <reaction evidence="1">
        <text>L-glutamyl-tRNA(Gln) + L-glutamine + ATP + H2O = L-glutaminyl-tRNA(Gln) + L-glutamate + ADP + phosphate + H(+)</text>
        <dbReference type="Rhea" id="RHEA:17521"/>
        <dbReference type="Rhea" id="RHEA-COMP:9681"/>
        <dbReference type="Rhea" id="RHEA-COMP:9684"/>
        <dbReference type="ChEBI" id="CHEBI:15377"/>
        <dbReference type="ChEBI" id="CHEBI:15378"/>
        <dbReference type="ChEBI" id="CHEBI:29985"/>
        <dbReference type="ChEBI" id="CHEBI:30616"/>
        <dbReference type="ChEBI" id="CHEBI:43474"/>
        <dbReference type="ChEBI" id="CHEBI:58359"/>
        <dbReference type="ChEBI" id="CHEBI:78520"/>
        <dbReference type="ChEBI" id="CHEBI:78521"/>
        <dbReference type="ChEBI" id="CHEBI:456216"/>
    </reaction>
</comment>
<dbReference type="GO" id="GO:0005524">
    <property type="term" value="F:ATP binding"/>
    <property type="evidence" value="ECO:0007669"/>
    <property type="project" value="UniProtKB-KW"/>
</dbReference>
<dbReference type="AlphaFoldDB" id="A0AA45WKB0"/>
<dbReference type="Pfam" id="PF02686">
    <property type="entry name" value="GatC"/>
    <property type="match status" value="1"/>
</dbReference>
<keyword evidence="1" id="KW-0067">ATP-binding</keyword>
<proteinExistence type="inferred from homology"/>
<accession>A0AA45WKB0</accession>
<gene>
    <name evidence="1" type="primary">gatC</name>
    <name evidence="2" type="ORF">SAMN06264868_10420</name>
</gene>
<dbReference type="EMBL" id="FXTX01000004">
    <property type="protein sequence ID" value="SMP06044.1"/>
    <property type="molecule type" value="Genomic_DNA"/>
</dbReference>
<keyword evidence="3" id="KW-1185">Reference proteome</keyword>
<dbReference type="HAMAP" id="MF_00122">
    <property type="entry name" value="GatC"/>
    <property type="match status" value="1"/>
</dbReference>
<comment type="similarity">
    <text evidence="1">Belongs to the GatC family.</text>
</comment>
<protein>
    <recommendedName>
        <fullName evidence="1">Aspartyl/glutamyl-tRNA(Asn/Gln) amidotransferase subunit C</fullName>
        <shortName evidence="1">Asp/Glu-ADT subunit C</shortName>
        <ecNumber evidence="1">6.3.5.-</ecNumber>
    </recommendedName>
</protein>
<dbReference type="GO" id="GO:0050567">
    <property type="term" value="F:glutaminyl-tRNA synthase (glutamine-hydrolyzing) activity"/>
    <property type="evidence" value="ECO:0007669"/>
    <property type="project" value="UniProtKB-UniRule"/>
</dbReference>
<evidence type="ECO:0000313" key="3">
    <source>
        <dbReference type="Proteomes" id="UP001157947"/>
    </source>
</evidence>
<keyword evidence="1" id="KW-0648">Protein biosynthesis</keyword>
<dbReference type="InterPro" id="IPR036113">
    <property type="entry name" value="Asp/Glu-ADT_sf_sub_c"/>
</dbReference>
<dbReference type="GO" id="GO:0070681">
    <property type="term" value="P:glutaminyl-tRNAGln biosynthesis via transamidation"/>
    <property type="evidence" value="ECO:0007669"/>
    <property type="project" value="TreeGrafter"/>
</dbReference>
<dbReference type="RefSeq" id="WP_265134526.1">
    <property type="nucleotide sequence ID" value="NZ_FXTX01000004.1"/>
</dbReference>
<dbReference type="SUPFAM" id="SSF141000">
    <property type="entry name" value="Glu-tRNAGln amidotransferase C subunit"/>
    <property type="match status" value="1"/>
</dbReference>
<comment type="catalytic activity">
    <reaction evidence="1">
        <text>L-aspartyl-tRNA(Asn) + L-glutamine + ATP + H2O = L-asparaginyl-tRNA(Asn) + L-glutamate + ADP + phosphate + 2 H(+)</text>
        <dbReference type="Rhea" id="RHEA:14513"/>
        <dbReference type="Rhea" id="RHEA-COMP:9674"/>
        <dbReference type="Rhea" id="RHEA-COMP:9677"/>
        <dbReference type="ChEBI" id="CHEBI:15377"/>
        <dbReference type="ChEBI" id="CHEBI:15378"/>
        <dbReference type="ChEBI" id="CHEBI:29985"/>
        <dbReference type="ChEBI" id="CHEBI:30616"/>
        <dbReference type="ChEBI" id="CHEBI:43474"/>
        <dbReference type="ChEBI" id="CHEBI:58359"/>
        <dbReference type="ChEBI" id="CHEBI:78515"/>
        <dbReference type="ChEBI" id="CHEBI:78516"/>
        <dbReference type="ChEBI" id="CHEBI:456216"/>
    </reaction>
</comment>
<dbReference type="PANTHER" id="PTHR15004:SF0">
    <property type="entry name" value="GLUTAMYL-TRNA(GLN) AMIDOTRANSFERASE SUBUNIT C, MITOCHONDRIAL"/>
    <property type="match status" value="1"/>
</dbReference>
<dbReference type="PANTHER" id="PTHR15004">
    <property type="entry name" value="GLUTAMYL-TRNA(GLN) AMIDOTRANSFERASE SUBUNIT C, MITOCHONDRIAL"/>
    <property type="match status" value="1"/>
</dbReference>
<evidence type="ECO:0000313" key="2">
    <source>
        <dbReference type="EMBL" id="SMP06044.1"/>
    </source>
</evidence>
<comment type="function">
    <text evidence="1">Allows the formation of correctly charged Asn-tRNA(Asn) or Gln-tRNA(Gln) through the transamidation of misacylated Asp-tRNA(Asn) or Glu-tRNA(Gln) in organisms which lack either or both of asparaginyl-tRNA or glutaminyl-tRNA synthetases. The reaction takes place in the presence of glutamine and ATP through an activated phospho-Asp-tRNA(Asn) or phospho-Glu-tRNA(Gln).</text>
</comment>
<dbReference type="Proteomes" id="UP001157947">
    <property type="component" value="Unassembled WGS sequence"/>
</dbReference>
<dbReference type="GO" id="GO:0006450">
    <property type="term" value="P:regulation of translational fidelity"/>
    <property type="evidence" value="ECO:0007669"/>
    <property type="project" value="InterPro"/>
</dbReference>
<keyword evidence="1" id="KW-0436">Ligase</keyword>
<dbReference type="GO" id="GO:0006412">
    <property type="term" value="P:translation"/>
    <property type="evidence" value="ECO:0007669"/>
    <property type="project" value="UniProtKB-UniRule"/>
</dbReference>
<name>A0AA45WKB0_9AQUI</name>
<sequence>MKEIKKEDVIAIAKLAKLSLKQEEIELFSKQFADIVSFIEKLNEVDTGDIKPFYELTTTESFMREDIPHVSLSNEEALKNAPDKEGGFFKVPRIVGES</sequence>
<comment type="caution">
    <text evidence="2">The sequence shown here is derived from an EMBL/GenBank/DDBJ whole genome shotgun (WGS) entry which is preliminary data.</text>
</comment>
<dbReference type="InterPro" id="IPR003837">
    <property type="entry name" value="GatC"/>
</dbReference>
<keyword evidence="1" id="KW-0547">Nucleotide-binding</keyword>
<organism evidence="2 3">
    <name type="scientific">Venenivibrio stagnispumantis</name>
    <dbReference type="NCBI Taxonomy" id="407998"/>
    <lineage>
        <taxon>Bacteria</taxon>
        <taxon>Pseudomonadati</taxon>
        <taxon>Aquificota</taxon>
        <taxon>Aquificia</taxon>
        <taxon>Aquificales</taxon>
        <taxon>Hydrogenothermaceae</taxon>
        <taxon>Venenivibrio</taxon>
    </lineage>
</organism>
<reference evidence="2" key="1">
    <citation type="submission" date="2017-05" db="EMBL/GenBank/DDBJ databases">
        <authorList>
            <person name="Varghese N."/>
            <person name="Submissions S."/>
        </authorList>
    </citation>
    <scope>NUCLEOTIDE SEQUENCE</scope>
    <source>
        <strain evidence="2">DSM 18763</strain>
    </source>
</reference>
<dbReference type="Gene3D" id="1.10.20.60">
    <property type="entry name" value="Glu-tRNAGln amidotransferase C subunit, N-terminal domain"/>
    <property type="match status" value="1"/>
</dbReference>
<dbReference type="EC" id="6.3.5.-" evidence="1"/>